<protein>
    <submittedName>
        <fullName evidence="1">Thioredoxin-like protein</fullName>
    </submittedName>
</protein>
<keyword evidence="2" id="KW-1185">Reference proteome</keyword>
<organism evidence="1 2">
    <name type="scientific">Lipomyces kononenkoae</name>
    <name type="common">Yeast</name>
    <dbReference type="NCBI Taxonomy" id="34357"/>
    <lineage>
        <taxon>Eukaryota</taxon>
        <taxon>Fungi</taxon>
        <taxon>Dikarya</taxon>
        <taxon>Ascomycota</taxon>
        <taxon>Saccharomycotina</taxon>
        <taxon>Lipomycetes</taxon>
        <taxon>Lipomycetales</taxon>
        <taxon>Lipomycetaceae</taxon>
        <taxon>Lipomyces</taxon>
    </lineage>
</organism>
<dbReference type="Proteomes" id="UP001433508">
    <property type="component" value="Unassembled WGS sequence"/>
</dbReference>
<dbReference type="EMBL" id="MU971335">
    <property type="protein sequence ID" value="KAK9241198.1"/>
    <property type="molecule type" value="Genomic_DNA"/>
</dbReference>
<sequence>MQVEVDPNEDTEWNDILRAHGIIPERPPSPSQVIDEAIERAREHQELHRLSDKSDSELSALQDEANDSSEDEFIAAYRRKRLQELSQLQVQQQKFGRVFPVSKPEYQKEVTDASNECFVLVHLSLQHNLQSKLLGGLFIRAAEKFGDVKFVDITGARAIEGYPDRNCPTLLVYKDTDVKKQYVTLRLIGGDSMRMEDLEKVLVDVGAVNENDSRLISNKRRKNRDEEDNYDSDDETDRRKSNYADDDDDFDD</sequence>
<proteinExistence type="predicted"/>
<name>A0ACC3TB82_LIPKO</name>
<gene>
    <name evidence="1" type="ORF">V1525DRAFT_392409</name>
</gene>
<accession>A0ACC3TB82</accession>
<reference evidence="2" key="1">
    <citation type="journal article" date="2024" name="Front. Bioeng. Biotechnol.">
        <title>Genome-scale model development and genomic sequencing of the oleaginous clade Lipomyces.</title>
        <authorList>
            <person name="Czajka J.J."/>
            <person name="Han Y."/>
            <person name="Kim J."/>
            <person name="Mondo S.J."/>
            <person name="Hofstad B.A."/>
            <person name="Robles A."/>
            <person name="Haridas S."/>
            <person name="Riley R."/>
            <person name="LaButti K."/>
            <person name="Pangilinan J."/>
            <person name="Andreopoulos W."/>
            <person name="Lipzen A."/>
            <person name="Yan J."/>
            <person name="Wang M."/>
            <person name="Ng V."/>
            <person name="Grigoriev I.V."/>
            <person name="Spatafora J.W."/>
            <person name="Magnuson J.K."/>
            <person name="Baker S.E."/>
            <person name="Pomraning K.R."/>
        </authorList>
    </citation>
    <scope>NUCLEOTIDE SEQUENCE [LARGE SCALE GENOMIC DNA]</scope>
    <source>
        <strain evidence="2">CBS 7786</strain>
    </source>
</reference>
<comment type="caution">
    <text evidence="1">The sequence shown here is derived from an EMBL/GenBank/DDBJ whole genome shotgun (WGS) entry which is preliminary data.</text>
</comment>
<evidence type="ECO:0000313" key="1">
    <source>
        <dbReference type="EMBL" id="KAK9241198.1"/>
    </source>
</evidence>
<evidence type="ECO:0000313" key="2">
    <source>
        <dbReference type="Proteomes" id="UP001433508"/>
    </source>
</evidence>